<accession>A0ABR2J005</accession>
<sequence length="63" mass="7471">MKDPEKIWDMIEKIADKIKLRIIKKEPIQKSEDEIALGEVPGKFFVSYDTLFRLIIQELSYTK</sequence>
<dbReference type="EMBL" id="JAPFFF010000014">
    <property type="protein sequence ID" value="KAK8871101.1"/>
    <property type="molecule type" value="Genomic_DNA"/>
</dbReference>
<organism evidence="1 2">
    <name type="scientific">Tritrichomonas musculus</name>
    <dbReference type="NCBI Taxonomy" id="1915356"/>
    <lineage>
        <taxon>Eukaryota</taxon>
        <taxon>Metamonada</taxon>
        <taxon>Parabasalia</taxon>
        <taxon>Tritrichomonadida</taxon>
        <taxon>Tritrichomonadidae</taxon>
        <taxon>Tritrichomonas</taxon>
    </lineage>
</organism>
<protein>
    <submittedName>
        <fullName evidence="1">Uncharacterized protein</fullName>
    </submittedName>
</protein>
<name>A0ABR2J005_9EUKA</name>
<comment type="caution">
    <text evidence="1">The sequence shown here is derived from an EMBL/GenBank/DDBJ whole genome shotgun (WGS) entry which is preliminary data.</text>
</comment>
<keyword evidence="2" id="KW-1185">Reference proteome</keyword>
<dbReference type="Proteomes" id="UP001470230">
    <property type="component" value="Unassembled WGS sequence"/>
</dbReference>
<evidence type="ECO:0000313" key="2">
    <source>
        <dbReference type="Proteomes" id="UP001470230"/>
    </source>
</evidence>
<evidence type="ECO:0000313" key="1">
    <source>
        <dbReference type="EMBL" id="KAK8871101.1"/>
    </source>
</evidence>
<gene>
    <name evidence="1" type="ORF">M9Y10_009014</name>
</gene>
<proteinExistence type="predicted"/>
<reference evidence="1 2" key="1">
    <citation type="submission" date="2024-04" db="EMBL/GenBank/DDBJ databases">
        <title>Tritrichomonas musculus Genome.</title>
        <authorList>
            <person name="Alves-Ferreira E."/>
            <person name="Grigg M."/>
            <person name="Lorenzi H."/>
            <person name="Galac M."/>
        </authorList>
    </citation>
    <scope>NUCLEOTIDE SEQUENCE [LARGE SCALE GENOMIC DNA]</scope>
    <source>
        <strain evidence="1 2">EAF2021</strain>
    </source>
</reference>